<dbReference type="AlphaFoldDB" id="A0AAV0BNS1"/>
<dbReference type="Proteomes" id="UP001153365">
    <property type="component" value="Unassembled WGS sequence"/>
</dbReference>
<comment type="caution">
    <text evidence="2">The sequence shown here is derived from an EMBL/GenBank/DDBJ whole genome shotgun (WGS) entry which is preliminary data.</text>
</comment>
<evidence type="ECO:0000313" key="2">
    <source>
        <dbReference type="EMBL" id="CAH7687210.1"/>
    </source>
</evidence>
<feature type="transmembrane region" description="Helical" evidence="1">
    <location>
        <begin position="6"/>
        <end position="28"/>
    </location>
</feature>
<proteinExistence type="predicted"/>
<gene>
    <name evidence="2" type="ORF">PPACK8108_LOCUS21960</name>
</gene>
<name>A0AAV0BNS1_PHAPC</name>
<protein>
    <submittedName>
        <fullName evidence="2">Uncharacterized protein</fullName>
    </submittedName>
</protein>
<feature type="transmembrane region" description="Helical" evidence="1">
    <location>
        <begin position="126"/>
        <end position="141"/>
    </location>
</feature>
<keyword evidence="3" id="KW-1185">Reference proteome</keyword>
<organism evidence="2 3">
    <name type="scientific">Phakopsora pachyrhizi</name>
    <name type="common">Asian soybean rust disease fungus</name>
    <dbReference type="NCBI Taxonomy" id="170000"/>
    <lineage>
        <taxon>Eukaryota</taxon>
        <taxon>Fungi</taxon>
        <taxon>Dikarya</taxon>
        <taxon>Basidiomycota</taxon>
        <taxon>Pucciniomycotina</taxon>
        <taxon>Pucciniomycetes</taxon>
        <taxon>Pucciniales</taxon>
        <taxon>Phakopsoraceae</taxon>
        <taxon>Phakopsora</taxon>
    </lineage>
</organism>
<keyword evidence="1" id="KW-1133">Transmembrane helix</keyword>
<reference evidence="2" key="1">
    <citation type="submission" date="2022-06" db="EMBL/GenBank/DDBJ databases">
        <authorList>
            <consortium name="SYNGENTA / RWTH Aachen University"/>
        </authorList>
    </citation>
    <scope>NUCLEOTIDE SEQUENCE</scope>
</reference>
<accession>A0AAV0BNS1</accession>
<keyword evidence="1" id="KW-0812">Transmembrane</keyword>
<evidence type="ECO:0000256" key="1">
    <source>
        <dbReference type="SAM" id="Phobius"/>
    </source>
</evidence>
<keyword evidence="1" id="KW-0472">Membrane</keyword>
<evidence type="ECO:0000313" key="3">
    <source>
        <dbReference type="Proteomes" id="UP001153365"/>
    </source>
</evidence>
<sequence>MLLSILYVGILVDLIYVMKRLVWISFLTSFNSPQPSLKCNMLRNVDMGGTYAPIASYVTFSAPLFPSRLKHNGSTAGPMFRLLTGTGVSKATDCPEETLDFSFSDDNQKHPKLLIQRILKGRLSQLYLYIYILFLLLLRRAA</sequence>
<dbReference type="EMBL" id="CALTRL010005843">
    <property type="protein sequence ID" value="CAH7687210.1"/>
    <property type="molecule type" value="Genomic_DNA"/>
</dbReference>